<dbReference type="InterPro" id="IPR003400">
    <property type="entry name" value="ExbD"/>
</dbReference>
<protein>
    <recommendedName>
        <fullName evidence="8">Biopolymer transport protein ExbD/TolR</fullName>
    </recommendedName>
</protein>
<dbReference type="PANTHER" id="PTHR30558:SF3">
    <property type="entry name" value="BIOPOLYMER TRANSPORT PROTEIN EXBD-RELATED"/>
    <property type="match status" value="1"/>
</dbReference>
<organism evidence="7">
    <name type="scientific">hydrothermal vent metagenome</name>
    <dbReference type="NCBI Taxonomy" id="652676"/>
    <lineage>
        <taxon>unclassified sequences</taxon>
        <taxon>metagenomes</taxon>
        <taxon>ecological metagenomes</taxon>
    </lineage>
</organism>
<accession>A0A3B1D9D3</accession>
<dbReference type="AlphaFoldDB" id="A0A3B1D9D3"/>
<evidence type="ECO:0000256" key="5">
    <source>
        <dbReference type="ARBA" id="ARBA00023136"/>
    </source>
</evidence>
<evidence type="ECO:0000256" key="3">
    <source>
        <dbReference type="ARBA" id="ARBA00022692"/>
    </source>
</evidence>
<sequence>MEAGDDCAPGACNGGTPMKLARRHHGLTGMARGSLPMTPMIDIVFLLLIFFLVTVSASAPESDLASTLSPQSERQGAAADFQPQIISVERAGDTVLYRLGSHQLSSRKELARLLRELPKASGVVVKVSNNVPVEAAVGVLQTCKDAGFTKVSYVPAS</sequence>
<evidence type="ECO:0000256" key="6">
    <source>
        <dbReference type="SAM" id="Phobius"/>
    </source>
</evidence>
<gene>
    <name evidence="7" type="ORF">MNBD_PLANCTO03-670</name>
</gene>
<evidence type="ECO:0000256" key="4">
    <source>
        <dbReference type="ARBA" id="ARBA00022989"/>
    </source>
</evidence>
<keyword evidence="5 6" id="KW-0472">Membrane</keyword>
<dbReference type="GO" id="GO:0005886">
    <property type="term" value="C:plasma membrane"/>
    <property type="evidence" value="ECO:0007669"/>
    <property type="project" value="UniProtKB-SubCell"/>
</dbReference>
<dbReference type="Pfam" id="PF02472">
    <property type="entry name" value="ExbD"/>
    <property type="match status" value="1"/>
</dbReference>
<reference evidence="7" key="1">
    <citation type="submission" date="2018-06" db="EMBL/GenBank/DDBJ databases">
        <authorList>
            <person name="Zhirakovskaya E."/>
        </authorList>
    </citation>
    <scope>NUCLEOTIDE SEQUENCE</scope>
</reference>
<evidence type="ECO:0000256" key="2">
    <source>
        <dbReference type="ARBA" id="ARBA00022475"/>
    </source>
</evidence>
<evidence type="ECO:0000256" key="1">
    <source>
        <dbReference type="ARBA" id="ARBA00004162"/>
    </source>
</evidence>
<proteinExistence type="predicted"/>
<comment type="subcellular location">
    <subcellularLocation>
        <location evidence="1">Cell membrane</location>
        <topology evidence="1">Single-pass membrane protein</topology>
    </subcellularLocation>
</comment>
<keyword evidence="3 6" id="KW-0812">Transmembrane</keyword>
<dbReference type="EMBL" id="UOGK01000164">
    <property type="protein sequence ID" value="VAX38859.1"/>
    <property type="molecule type" value="Genomic_DNA"/>
</dbReference>
<evidence type="ECO:0008006" key="8">
    <source>
        <dbReference type="Google" id="ProtNLM"/>
    </source>
</evidence>
<feature type="transmembrane region" description="Helical" evidence="6">
    <location>
        <begin position="40"/>
        <end position="59"/>
    </location>
</feature>
<evidence type="ECO:0000313" key="7">
    <source>
        <dbReference type="EMBL" id="VAX38859.1"/>
    </source>
</evidence>
<keyword evidence="4 6" id="KW-1133">Transmembrane helix</keyword>
<dbReference type="PANTHER" id="PTHR30558">
    <property type="entry name" value="EXBD MEMBRANE COMPONENT OF PMF-DRIVEN MACROMOLECULE IMPORT SYSTEM"/>
    <property type="match status" value="1"/>
</dbReference>
<keyword evidence="2" id="KW-1003">Cell membrane</keyword>
<name>A0A3B1D9D3_9ZZZZ</name>
<dbReference type="GO" id="GO:0022857">
    <property type="term" value="F:transmembrane transporter activity"/>
    <property type="evidence" value="ECO:0007669"/>
    <property type="project" value="InterPro"/>
</dbReference>